<feature type="region of interest" description="Disordered" evidence="1">
    <location>
        <begin position="91"/>
        <end position="121"/>
    </location>
</feature>
<organism evidence="2 3">
    <name type="scientific">Stereocaulon virgatum</name>
    <dbReference type="NCBI Taxonomy" id="373712"/>
    <lineage>
        <taxon>Eukaryota</taxon>
        <taxon>Fungi</taxon>
        <taxon>Dikarya</taxon>
        <taxon>Ascomycota</taxon>
        <taxon>Pezizomycotina</taxon>
        <taxon>Lecanoromycetes</taxon>
        <taxon>OSLEUM clade</taxon>
        <taxon>Lecanoromycetidae</taxon>
        <taxon>Lecanorales</taxon>
        <taxon>Lecanorineae</taxon>
        <taxon>Stereocaulaceae</taxon>
        <taxon>Stereocaulon</taxon>
    </lineage>
</organism>
<evidence type="ECO:0000256" key="1">
    <source>
        <dbReference type="SAM" id="MobiDB-lite"/>
    </source>
</evidence>
<evidence type="ECO:0000313" key="2">
    <source>
        <dbReference type="EMBL" id="KAL2038067.1"/>
    </source>
</evidence>
<proteinExistence type="predicted"/>
<dbReference type="EMBL" id="JBEFKJ010000035">
    <property type="protein sequence ID" value="KAL2038067.1"/>
    <property type="molecule type" value="Genomic_DNA"/>
</dbReference>
<feature type="compositionally biased region" description="Basic and acidic residues" evidence="1">
    <location>
        <begin position="19"/>
        <end position="28"/>
    </location>
</feature>
<protein>
    <submittedName>
        <fullName evidence="2">Uncharacterized protein</fullName>
    </submittedName>
</protein>
<feature type="compositionally biased region" description="Basic and acidic residues" evidence="1">
    <location>
        <begin position="1"/>
        <end position="10"/>
    </location>
</feature>
<feature type="region of interest" description="Disordered" evidence="1">
    <location>
        <begin position="1"/>
        <end position="46"/>
    </location>
</feature>
<reference evidence="2 3" key="1">
    <citation type="submission" date="2024-09" db="EMBL/GenBank/DDBJ databases">
        <title>Rethinking Asexuality: The Enigmatic Case of Functional Sexual Genes in Lepraria (Stereocaulaceae).</title>
        <authorList>
            <person name="Doellman M."/>
            <person name="Sun Y."/>
            <person name="Barcenas-Pena A."/>
            <person name="Lumbsch H.T."/>
            <person name="Grewe F."/>
        </authorList>
    </citation>
    <scope>NUCLEOTIDE SEQUENCE [LARGE SCALE GENOMIC DNA]</scope>
    <source>
        <strain evidence="2 3">Mercado 3170</strain>
    </source>
</reference>
<sequence length="230" mass="26130">MAHYRSRSEGRLPLYPSKQDTRFFRSLRDGPQPDETPHANPSEPHPIVRISATITNIIAYIPRRLYCRLKYHSRNGCDGIKGAHSVVSPRFRQEPRTTSAGVPEDERVSSGGTGTVVAPSTSSAYSNNYAVSVVPPASDIPNTMPDSTANEINRTLTRSARSFANNITQDFRHRLANDFLVGIVHSLDEYIRMGEFASLEEMLWERKEEQMRREREQWRSDTGFWSGWMG</sequence>
<accession>A0ABR3ZWP1</accession>
<gene>
    <name evidence="2" type="ORF">N7G274_009287</name>
</gene>
<keyword evidence="3" id="KW-1185">Reference proteome</keyword>
<comment type="caution">
    <text evidence="2">The sequence shown here is derived from an EMBL/GenBank/DDBJ whole genome shotgun (WGS) entry which is preliminary data.</text>
</comment>
<name>A0ABR3ZWP1_9LECA</name>
<dbReference type="Proteomes" id="UP001590950">
    <property type="component" value="Unassembled WGS sequence"/>
</dbReference>
<evidence type="ECO:0000313" key="3">
    <source>
        <dbReference type="Proteomes" id="UP001590950"/>
    </source>
</evidence>